<dbReference type="AlphaFoldDB" id="A0ABC9YPD5"/>
<keyword evidence="2" id="KW-1133">Transmembrane helix</keyword>
<organism evidence="4 5">
    <name type="scientific">Nocardia seriolae</name>
    <dbReference type="NCBI Taxonomy" id="37332"/>
    <lineage>
        <taxon>Bacteria</taxon>
        <taxon>Bacillati</taxon>
        <taxon>Actinomycetota</taxon>
        <taxon>Actinomycetes</taxon>
        <taxon>Mycobacteriales</taxon>
        <taxon>Nocardiaceae</taxon>
        <taxon>Nocardia</taxon>
    </lineage>
</organism>
<feature type="transmembrane region" description="Helical" evidence="2">
    <location>
        <begin position="705"/>
        <end position="723"/>
    </location>
</feature>
<keyword evidence="2" id="KW-0472">Membrane</keyword>
<reference evidence="3 6" key="3">
    <citation type="submission" date="2016-10" db="EMBL/GenBank/DDBJ databases">
        <title>Genome sequence of Nocardia seriolae strain EM150506, isolated from Anguila japonica.</title>
        <authorList>
            <person name="Han H.-J."/>
        </authorList>
    </citation>
    <scope>NUCLEOTIDE SEQUENCE [LARGE SCALE GENOMIC DNA]</scope>
    <source>
        <strain evidence="3 6">EM150506</strain>
    </source>
</reference>
<feature type="transmembrane region" description="Helical" evidence="2">
    <location>
        <begin position="437"/>
        <end position="457"/>
    </location>
</feature>
<dbReference type="EMBL" id="BBYQ01000011">
    <property type="protein sequence ID" value="GAP26918.1"/>
    <property type="molecule type" value="Genomic_DNA"/>
</dbReference>
<feature type="transmembrane region" description="Helical" evidence="2">
    <location>
        <begin position="569"/>
        <end position="587"/>
    </location>
</feature>
<dbReference type="PANTHER" id="PTHR38434:SF1">
    <property type="entry name" value="BLL2549 PROTEIN"/>
    <property type="match status" value="1"/>
</dbReference>
<feature type="transmembrane region" description="Helical" evidence="2">
    <location>
        <begin position="271"/>
        <end position="291"/>
    </location>
</feature>
<keyword evidence="2" id="KW-0812">Transmembrane</keyword>
<protein>
    <submittedName>
        <fullName evidence="3">Classical arabinogalactan protein</fullName>
    </submittedName>
</protein>
<feature type="transmembrane region" description="Helical" evidence="2">
    <location>
        <begin position="735"/>
        <end position="753"/>
    </location>
</feature>
<keyword evidence="5" id="KW-1185">Reference proteome</keyword>
<feature type="transmembrane region" description="Helical" evidence="2">
    <location>
        <begin position="672"/>
        <end position="693"/>
    </location>
</feature>
<feature type="transmembrane region" description="Helical" evidence="2">
    <location>
        <begin position="490"/>
        <end position="509"/>
    </location>
</feature>
<dbReference type="Proteomes" id="UP000037179">
    <property type="component" value="Unassembled WGS sequence"/>
</dbReference>
<dbReference type="Pfam" id="PF10101">
    <property type="entry name" value="DUF2339"/>
    <property type="match status" value="1"/>
</dbReference>
<evidence type="ECO:0000313" key="3">
    <source>
        <dbReference type="EMBL" id="APA95106.1"/>
    </source>
</evidence>
<name>A0ABC9YPD5_9NOCA</name>
<dbReference type="PANTHER" id="PTHR38434">
    <property type="entry name" value="BLL2549 PROTEIN"/>
    <property type="match status" value="1"/>
</dbReference>
<feature type="transmembrane region" description="Helical" evidence="2">
    <location>
        <begin position="242"/>
        <end position="265"/>
    </location>
</feature>
<accession>A0ABC9YPD5</accession>
<feature type="region of interest" description="Disordered" evidence="1">
    <location>
        <begin position="51"/>
        <end position="75"/>
    </location>
</feature>
<evidence type="ECO:0000313" key="4">
    <source>
        <dbReference type="EMBL" id="GAP26918.1"/>
    </source>
</evidence>
<feature type="transmembrane region" description="Helical" evidence="2">
    <location>
        <begin position="464"/>
        <end position="484"/>
    </location>
</feature>
<evidence type="ECO:0000313" key="6">
    <source>
        <dbReference type="Proteomes" id="UP000180166"/>
    </source>
</evidence>
<gene>
    <name evidence="3" type="ORF">NS506_01032</name>
    <name evidence="4" type="ORF">NSK11_contig00011-0055</name>
</gene>
<evidence type="ECO:0000313" key="5">
    <source>
        <dbReference type="Proteomes" id="UP000037179"/>
    </source>
</evidence>
<feature type="transmembrane region" description="Helical" evidence="2">
    <location>
        <begin position="607"/>
        <end position="626"/>
    </location>
</feature>
<dbReference type="KEGG" id="nsr:NS506_01032"/>
<feature type="transmembrane region" description="Helical" evidence="2">
    <location>
        <begin position="408"/>
        <end position="425"/>
    </location>
</feature>
<reference evidence="4 5" key="2">
    <citation type="journal article" date="2016" name="Genome Announc.">
        <title>Draft Genome Sequence of Erythromycin- and Oxytetracycline-Sensitive Nocardia seriolae Strain U-1 (NBRC 110359).</title>
        <authorList>
            <person name="Imajoh M."/>
            <person name="Sukeda M."/>
            <person name="Shimizu M."/>
            <person name="Yamane J."/>
            <person name="Ohnishi K."/>
            <person name="Oshima S."/>
        </authorList>
    </citation>
    <scope>NUCLEOTIDE SEQUENCE [LARGE SCALE GENOMIC DNA]</scope>
    <source>
        <strain evidence="4 5">U-1</strain>
    </source>
</reference>
<feature type="transmembrane region" description="Helical" evidence="2">
    <location>
        <begin position="545"/>
        <end position="562"/>
    </location>
</feature>
<dbReference type="EMBL" id="CP017839">
    <property type="protein sequence ID" value="APA95106.1"/>
    <property type="molecule type" value="Genomic_DNA"/>
</dbReference>
<reference evidence="5" key="1">
    <citation type="submission" date="2015-07" db="EMBL/GenBank/DDBJ databases">
        <title>Nocardia seriolae U-1 whole genome shotgun sequence.</title>
        <authorList>
            <person name="Imajoh M."/>
            <person name="Fukumoto Y."/>
            <person name="Sukeda M."/>
            <person name="Yamane J."/>
            <person name="Yamasaki K."/>
            <person name="Shimizu M."/>
            <person name="Ohnishi K."/>
            <person name="Oshima S."/>
        </authorList>
    </citation>
    <scope>NUCLEOTIDE SEQUENCE [LARGE SCALE GENOMIC DNA]</scope>
    <source>
        <strain evidence="5">U-1</strain>
    </source>
</reference>
<feature type="transmembrane region" description="Helical" evidence="2">
    <location>
        <begin position="638"/>
        <end position="660"/>
    </location>
</feature>
<sequence length="766" mass="76658">MADMNLAIDPRLIARLSTEFTSLGERLNVLGRDLDTLRCQVIAENARIAPTRTTPPVTAPPVTGESMPPAAQPAPAPVPGGIPPTTSAIPPVPEATPWASPVPGGEHPVVARGVSAAAAAAQSANIPAAGPIPQPPAAPTWSTPAGTMGPTPPIPPAAGWGPVPAPITGAVAGPGSAPGAGPIGMGAPVGQGIPGGAGAARPGWMAAGAPQPGYRPMPPVPPQRRSAYARPIRAPWWQREGVISRVLAVAGVAVTLIGVVMLLVLAAQAGFFGPVPRVVAGALFSGALVFSGTRVNAKAGGRVGGIALAATGIAGGYLDVIAMTTMYHWLHPVVGYVVALGIAAGGVALAVQWRSQALAVMVMLGAALLAPFVTTELALLGFLIVLQIAALPVQSVRDWPGLHFVRTIPAVLATLVAVAASALGLDTDRTPASDRFQVLAAAIVIAIAGLVGAVLAVRKRAGDIAASLSFAAAVVPMLAAPIMFGRTGSVIVSAAVAAVLLVVAALPWLPTLGAALQIPGQLAVVAGLAGAFALLEACIGVTRVQTLPLALSVVAMGFLAVAGQQRSRITAGIGAGYGALGVLTFAFRADPATLAAQSEAEAHLGMSTALSALAILAVLVVAGWSGRRLGLLDRESDATVLSVFAGMGGLYAVTVLTVSLGVATGDPNGFRAGHAIATVVWMAAATAALLFGLRRLSRSPQRAKVALGAGLLVTAAALAKLFLFDLATLDGLVRAAAFLVVGVLLLLVGTRYARAFADLDSRPPTP</sequence>
<dbReference type="Proteomes" id="UP000180166">
    <property type="component" value="Chromosome"/>
</dbReference>
<feature type="compositionally biased region" description="Low complexity" evidence="1">
    <location>
        <begin position="51"/>
        <end position="63"/>
    </location>
</feature>
<proteinExistence type="predicted"/>
<evidence type="ECO:0000256" key="1">
    <source>
        <dbReference type="SAM" id="MobiDB-lite"/>
    </source>
</evidence>
<feature type="transmembrane region" description="Helical" evidence="2">
    <location>
        <begin position="329"/>
        <end position="350"/>
    </location>
</feature>
<dbReference type="InterPro" id="IPR019286">
    <property type="entry name" value="DUF2339_TM"/>
</dbReference>
<evidence type="ECO:0000256" key="2">
    <source>
        <dbReference type="SAM" id="Phobius"/>
    </source>
</evidence>
<feature type="transmembrane region" description="Helical" evidence="2">
    <location>
        <begin position="303"/>
        <end position="323"/>
    </location>
</feature>